<name>G9NZA0_HYPAI</name>
<protein>
    <submittedName>
        <fullName evidence="2">Uncharacterized protein</fullName>
    </submittedName>
</protein>
<proteinExistence type="predicted"/>
<evidence type="ECO:0000313" key="2">
    <source>
        <dbReference type="EMBL" id="EHK43810.1"/>
    </source>
</evidence>
<organism evidence="2 3">
    <name type="scientific">Hypocrea atroviridis (strain ATCC 20476 / IMI 206040)</name>
    <name type="common">Trichoderma atroviride</name>
    <dbReference type="NCBI Taxonomy" id="452589"/>
    <lineage>
        <taxon>Eukaryota</taxon>
        <taxon>Fungi</taxon>
        <taxon>Dikarya</taxon>
        <taxon>Ascomycota</taxon>
        <taxon>Pezizomycotina</taxon>
        <taxon>Sordariomycetes</taxon>
        <taxon>Hypocreomycetidae</taxon>
        <taxon>Hypocreales</taxon>
        <taxon>Hypocreaceae</taxon>
        <taxon>Trichoderma</taxon>
    </lineage>
</organism>
<evidence type="ECO:0000256" key="1">
    <source>
        <dbReference type="SAM" id="MobiDB-lite"/>
    </source>
</evidence>
<evidence type="ECO:0000313" key="3">
    <source>
        <dbReference type="Proteomes" id="UP000005426"/>
    </source>
</evidence>
<reference evidence="2 3" key="1">
    <citation type="journal article" date="2011" name="Genome Biol.">
        <title>Comparative genome sequence analysis underscores mycoparasitism as the ancestral life style of Trichoderma.</title>
        <authorList>
            <person name="Kubicek C.P."/>
            <person name="Herrera-Estrella A."/>
            <person name="Seidl-Seiboth V."/>
            <person name="Martinez D.A."/>
            <person name="Druzhinina I.S."/>
            <person name="Thon M."/>
            <person name="Zeilinger S."/>
            <person name="Casas-Flores S."/>
            <person name="Horwitz B.A."/>
            <person name="Mukherjee P.K."/>
            <person name="Mukherjee M."/>
            <person name="Kredics L."/>
            <person name="Alcaraz L.D."/>
            <person name="Aerts A."/>
            <person name="Antal Z."/>
            <person name="Atanasova L."/>
            <person name="Cervantes-Badillo M.G."/>
            <person name="Challacombe J."/>
            <person name="Chertkov O."/>
            <person name="McCluskey K."/>
            <person name="Coulpier F."/>
            <person name="Deshpande N."/>
            <person name="von Doehren H."/>
            <person name="Ebbole D.J."/>
            <person name="Esquivel-Naranjo E.U."/>
            <person name="Fekete E."/>
            <person name="Flipphi M."/>
            <person name="Glaser F."/>
            <person name="Gomez-Rodriguez E.Y."/>
            <person name="Gruber S."/>
            <person name="Han C."/>
            <person name="Henrissat B."/>
            <person name="Hermosa R."/>
            <person name="Hernandez-Onate M."/>
            <person name="Karaffa L."/>
            <person name="Kosti I."/>
            <person name="Le Crom S."/>
            <person name="Lindquist E."/>
            <person name="Lucas S."/>
            <person name="Luebeck M."/>
            <person name="Luebeck P.S."/>
            <person name="Margeot A."/>
            <person name="Metz B."/>
            <person name="Misra M."/>
            <person name="Nevalainen H."/>
            <person name="Omann M."/>
            <person name="Packer N."/>
            <person name="Perrone G."/>
            <person name="Uresti-Rivera E.E."/>
            <person name="Salamov A."/>
            <person name="Schmoll M."/>
            <person name="Seiboth B."/>
            <person name="Shapiro H."/>
            <person name="Sukno S."/>
            <person name="Tamayo-Ramos J.A."/>
            <person name="Tisch D."/>
            <person name="Wiest A."/>
            <person name="Wilkinson H.H."/>
            <person name="Zhang M."/>
            <person name="Coutinho P.M."/>
            <person name="Kenerley C.M."/>
            <person name="Monte E."/>
            <person name="Baker S.E."/>
            <person name="Grigoriev I.V."/>
        </authorList>
    </citation>
    <scope>NUCLEOTIDE SEQUENCE [LARGE SCALE GENOMIC DNA]</scope>
    <source>
        <strain evidence="3">ATCC 20476 / IMI 206040</strain>
    </source>
</reference>
<feature type="compositionally biased region" description="Polar residues" evidence="1">
    <location>
        <begin position="9"/>
        <end position="33"/>
    </location>
</feature>
<comment type="caution">
    <text evidence="2">The sequence shown here is derived from an EMBL/GenBank/DDBJ whole genome shotgun (WGS) entry which is preliminary data.</text>
</comment>
<dbReference type="OrthoDB" id="4899954at2759"/>
<dbReference type="Proteomes" id="UP000005426">
    <property type="component" value="Unassembled WGS sequence"/>
</dbReference>
<dbReference type="HOGENOM" id="CLU_206759_0_0_1"/>
<feature type="region of interest" description="Disordered" evidence="1">
    <location>
        <begin position="1"/>
        <end position="33"/>
    </location>
</feature>
<accession>G9NZA0</accession>
<gene>
    <name evidence="2" type="ORF">TRIATDRAFT_257561</name>
</gene>
<dbReference type="EMBL" id="ABDG02000025">
    <property type="protein sequence ID" value="EHK43810.1"/>
    <property type="molecule type" value="Genomic_DNA"/>
</dbReference>
<keyword evidence="3" id="KW-1185">Reference proteome</keyword>
<dbReference type="AlphaFoldDB" id="G9NZA0"/>
<sequence length="51" mass="4691">MAQTGGHASPTNGTSVTGTGKPTSAPTNGANSLSQNVLLGVGAAAVLAAAL</sequence>